<protein>
    <recommendedName>
        <fullName evidence="1">HTH cro/C1-type domain-containing protein</fullName>
    </recommendedName>
</protein>
<dbReference type="Proteomes" id="UP001501411">
    <property type="component" value="Unassembled WGS sequence"/>
</dbReference>
<dbReference type="SMART" id="SM00530">
    <property type="entry name" value="HTH_XRE"/>
    <property type="match status" value="1"/>
</dbReference>
<reference evidence="3" key="1">
    <citation type="journal article" date="2019" name="Int. J. Syst. Evol. Microbiol.">
        <title>The Global Catalogue of Microorganisms (GCM) 10K type strain sequencing project: providing services to taxonomists for standard genome sequencing and annotation.</title>
        <authorList>
            <consortium name="The Broad Institute Genomics Platform"/>
            <consortium name="The Broad Institute Genome Sequencing Center for Infectious Disease"/>
            <person name="Wu L."/>
            <person name="Ma J."/>
        </authorList>
    </citation>
    <scope>NUCLEOTIDE SEQUENCE [LARGE SCALE GENOMIC DNA]</scope>
    <source>
        <strain evidence="3">JCM 18200</strain>
    </source>
</reference>
<gene>
    <name evidence="2" type="ORF">GCM10023231_23370</name>
</gene>
<dbReference type="RefSeq" id="WP_345231968.1">
    <property type="nucleotide sequence ID" value="NZ_BAABIQ010000035.1"/>
</dbReference>
<proteinExistence type="predicted"/>
<dbReference type="InterPro" id="IPR001387">
    <property type="entry name" value="Cro/C1-type_HTH"/>
</dbReference>
<comment type="caution">
    <text evidence="2">The sequence shown here is derived from an EMBL/GenBank/DDBJ whole genome shotgun (WGS) entry which is preliminary data.</text>
</comment>
<dbReference type="Gene3D" id="1.10.260.40">
    <property type="entry name" value="lambda repressor-like DNA-binding domains"/>
    <property type="match status" value="1"/>
</dbReference>
<organism evidence="2 3">
    <name type="scientific">Olivibacter ginsenosidimutans</name>
    <dbReference type="NCBI Taxonomy" id="1176537"/>
    <lineage>
        <taxon>Bacteria</taxon>
        <taxon>Pseudomonadati</taxon>
        <taxon>Bacteroidota</taxon>
        <taxon>Sphingobacteriia</taxon>
        <taxon>Sphingobacteriales</taxon>
        <taxon>Sphingobacteriaceae</taxon>
        <taxon>Olivibacter</taxon>
    </lineage>
</organism>
<evidence type="ECO:0000313" key="3">
    <source>
        <dbReference type="Proteomes" id="UP001501411"/>
    </source>
</evidence>
<evidence type="ECO:0000313" key="2">
    <source>
        <dbReference type="EMBL" id="GAA4794327.1"/>
    </source>
</evidence>
<dbReference type="InterPro" id="IPR010982">
    <property type="entry name" value="Lambda_DNA-bd_dom_sf"/>
</dbReference>
<sequence>MKTIKNKNLKSLDQFVDEQYGKRGTEKREDFEKGYEEFKFGFILQQARIEKGMTQEQLAEKVGTNKGYISRVENNIKDVRISTLQKIIEKGLGGHLELSIKM</sequence>
<name>A0ABP9BE86_9SPHI</name>
<keyword evidence="3" id="KW-1185">Reference proteome</keyword>
<dbReference type="EMBL" id="BAABIQ010000035">
    <property type="protein sequence ID" value="GAA4794327.1"/>
    <property type="molecule type" value="Genomic_DNA"/>
</dbReference>
<dbReference type="Pfam" id="PF01381">
    <property type="entry name" value="HTH_3"/>
    <property type="match status" value="1"/>
</dbReference>
<evidence type="ECO:0000259" key="1">
    <source>
        <dbReference type="PROSITE" id="PS50943"/>
    </source>
</evidence>
<dbReference type="CDD" id="cd00093">
    <property type="entry name" value="HTH_XRE"/>
    <property type="match status" value="1"/>
</dbReference>
<dbReference type="SUPFAM" id="SSF47413">
    <property type="entry name" value="lambda repressor-like DNA-binding domains"/>
    <property type="match status" value="1"/>
</dbReference>
<accession>A0ABP9BE86</accession>
<feature type="domain" description="HTH cro/C1-type" evidence="1">
    <location>
        <begin position="44"/>
        <end position="87"/>
    </location>
</feature>
<dbReference type="PROSITE" id="PS50943">
    <property type="entry name" value="HTH_CROC1"/>
    <property type="match status" value="1"/>
</dbReference>